<comment type="function">
    <text evidence="1">Involved in the modulation of the specificity of the ClpAP-mediated ATP-dependent protein degradation.</text>
</comment>
<sequence>MSLNITINKDELKEELKTEIKPPPLFQVIMLNDDFTTMEFVVKVLMGIFHKSADEAERIMLTIHYQGRGICGVYPKDIAQTRIQQVHLLAQAEQHPLKCIMEPVPDA</sequence>
<evidence type="ECO:0000313" key="4">
    <source>
        <dbReference type="EMBL" id="NJB64211.1"/>
    </source>
</evidence>
<dbReference type="HAMAP" id="MF_00302">
    <property type="entry name" value="ClpS"/>
    <property type="match status" value="1"/>
</dbReference>
<evidence type="ECO:0000313" key="5">
    <source>
        <dbReference type="Proteomes" id="UP000700248"/>
    </source>
</evidence>
<dbReference type="Gene3D" id="3.30.1390.10">
    <property type="match status" value="1"/>
</dbReference>
<gene>
    <name evidence="1 3" type="primary">clpS</name>
    <name evidence="4" type="ORF">GGR41_000432</name>
    <name evidence="3" type="ORF">K8U84_04580</name>
</gene>
<organism evidence="3 5">
    <name type="scientific">Paenalcaligenes hominis</name>
    <dbReference type="NCBI Taxonomy" id="643674"/>
    <lineage>
        <taxon>Bacteria</taxon>
        <taxon>Pseudomonadati</taxon>
        <taxon>Pseudomonadota</taxon>
        <taxon>Betaproteobacteria</taxon>
        <taxon>Burkholderiales</taxon>
        <taxon>Alcaligenaceae</taxon>
        <taxon>Paenalcaligenes</taxon>
    </lineage>
</organism>
<proteinExistence type="inferred from homology"/>
<keyword evidence="3" id="KW-0645">Protease</keyword>
<dbReference type="PANTHER" id="PTHR33473">
    <property type="entry name" value="ATP-DEPENDENT CLP PROTEASE ADAPTER PROTEIN CLPS1, CHLOROPLASTIC"/>
    <property type="match status" value="1"/>
</dbReference>
<dbReference type="InterPro" id="IPR022935">
    <property type="entry name" value="ClpS"/>
</dbReference>
<dbReference type="FunFam" id="3.30.1390.10:FF:000002">
    <property type="entry name" value="ATP-dependent Clp protease adapter protein ClpS"/>
    <property type="match status" value="1"/>
</dbReference>
<comment type="caution">
    <text evidence="3">The sequence shown here is derived from an EMBL/GenBank/DDBJ whole genome shotgun (WGS) entry which is preliminary data.</text>
</comment>
<accession>A0A9D3AAL1</accession>
<evidence type="ECO:0000259" key="2">
    <source>
        <dbReference type="Pfam" id="PF02617"/>
    </source>
</evidence>
<evidence type="ECO:0000256" key="1">
    <source>
        <dbReference type="HAMAP-Rule" id="MF_00302"/>
    </source>
</evidence>
<dbReference type="InterPro" id="IPR003769">
    <property type="entry name" value="ClpS_core"/>
</dbReference>
<reference evidence="3" key="3">
    <citation type="submission" date="2021-09" db="EMBL/GenBank/DDBJ databases">
        <authorList>
            <person name="Gilroy R."/>
        </authorList>
    </citation>
    <scope>NUCLEOTIDE SEQUENCE</scope>
    <source>
        <strain evidence="3">CHK175-13533</strain>
    </source>
</reference>
<dbReference type="SUPFAM" id="SSF54736">
    <property type="entry name" value="ClpS-like"/>
    <property type="match status" value="1"/>
</dbReference>
<dbReference type="PANTHER" id="PTHR33473:SF19">
    <property type="entry name" value="ATP-DEPENDENT CLP PROTEASE ADAPTER PROTEIN CLPS"/>
    <property type="match status" value="1"/>
</dbReference>
<dbReference type="EMBL" id="DYTQ01000055">
    <property type="protein sequence ID" value="HJH23811.1"/>
    <property type="molecule type" value="Genomic_DNA"/>
</dbReference>
<dbReference type="GO" id="GO:0030163">
    <property type="term" value="P:protein catabolic process"/>
    <property type="evidence" value="ECO:0007669"/>
    <property type="project" value="InterPro"/>
</dbReference>
<evidence type="ECO:0000313" key="6">
    <source>
        <dbReference type="Proteomes" id="UP000783934"/>
    </source>
</evidence>
<dbReference type="Pfam" id="PF02617">
    <property type="entry name" value="ClpS"/>
    <property type="match status" value="1"/>
</dbReference>
<dbReference type="RefSeq" id="WP_167660440.1">
    <property type="nucleotide sequence ID" value="NZ_BMCQ01000009.1"/>
</dbReference>
<protein>
    <recommendedName>
        <fullName evidence="1">ATP-dependent Clp protease adapter protein ClpS</fullName>
    </recommendedName>
</protein>
<reference evidence="3" key="2">
    <citation type="journal article" date="2021" name="PeerJ">
        <title>Extensive microbial diversity within the chicken gut microbiome revealed by metagenomics and culture.</title>
        <authorList>
            <person name="Gilroy R."/>
            <person name="Ravi A."/>
            <person name="Getino M."/>
            <person name="Pursley I."/>
            <person name="Horton D.L."/>
            <person name="Alikhan N.F."/>
            <person name="Baker D."/>
            <person name="Gharbi K."/>
            <person name="Hall N."/>
            <person name="Watson M."/>
            <person name="Adriaenssens E.M."/>
            <person name="Foster-Nyarko E."/>
            <person name="Jarju S."/>
            <person name="Secka A."/>
            <person name="Antonio M."/>
            <person name="Oren A."/>
            <person name="Chaudhuri R.R."/>
            <person name="La Ragione R."/>
            <person name="Hildebrand F."/>
            <person name="Pallen M.J."/>
        </authorList>
    </citation>
    <scope>NUCLEOTIDE SEQUENCE</scope>
    <source>
        <strain evidence="3">CHK175-13533</strain>
    </source>
</reference>
<dbReference type="GO" id="GO:0008233">
    <property type="term" value="F:peptidase activity"/>
    <property type="evidence" value="ECO:0007669"/>
    <property type="project" value="UniProtKB-KW"/>
</dbReference>
<dbReference type="Proteomes" id="UP000783934">
    <property type="component" value="Unassembled WGS sequence"/>
</dbReference>
<dbReference type="NCBIfam" id="NF000672">
    <property type="entry name" value="PRK00033.1-5"/>
    <property type="match status" value="1"/>
</dbReference>
<keyword evidence="6" id="KW-1185">Reference proteome</keyword>
<dbReference type="EMBL" id="JAATIZ010000001">
    <property type="protein sequence ID" value="NJB64211.1"/>
    <property type="molecule type" value="Genomic_DNA"/>
</dbReference>
<comment type="subunit">
    <text evidence="1">Binds to the N-terminal domain of the chaperone ClpA.</text>
</comment>
<evidence type="ECO:0000313" key="3">
    <source>
        <dbReference type="EMBL" id="HJH23811.1"/>
    </source>
</evidence>
<comment type="similarity">
    <text evidence="1">Belongs to the ClpS family.</text>
</comment>
<feature type="domain" description="Adaptor protein ClpS core" evidence="2">
    <location>
        <begin position="21"/>
        <end position="99"/>
    </location>
</feature>
<keyword evidence="3" id="KW-0378">Hydrolase</keyword>
<reference evidence="4 6" key="1">
    <citation type="submission" date="2020-03" db="EMBL/GenBank/DDBJ databases">
        <title>Genomic Encyclopedia of Type Strains, Phase IV (KMG-IV): sequencing the most valuable type-strain genomes for metagenomic binning, comparative biology and taxonomic classification.</title>
        <authorList>
            <person name="Goeker M."/>
        </authorList>
    </citation>
    <scope>NUCLEOTIDE SEQUENCE [LARGE SCALE GENOMIC DNA]</scope>
    <source>
        <strain evidence="4 6">DSM 26613</strain>
    </source>
</reference>
<dbReference type="GO" id="GO:0006508">
    <property type="term" value="P:proteolysis"/>
    <property type="evidence" value="ECO:0007669"/>
    <property type="project" value="UniProtKB-UniRule"/>
</dbReference>
<dbReference type="Proteomes" id="UP000700248">
    <property type="component" value="Unassembled WGS sequence"/>
</dbReference>
<dbReference type="AlphaFoldDB" id="A0A9D3AAL1"/>
<dbReference type="InterPro" id="IPR014719">
    <property type="entry name" value="Ribosomal_bL12_C/ClpS-like"/>
</dbReference>
<name>A0A9D3AAL1_9BURK</name>